<dbReference type="EMBL" id="QLLQ01000012">
    <property type="protein sequence ID" value="RAJ21108.1"/>
    <property type="molecule type" value="Genomic_DNA"/>
</dbReference>
<gene>
    <name evidence="1" type="ORF">LX77_02862</name>
</gene>
<reference evidence="1 2" key="1">
    <citation type="submission" date="2018-06" db="EMBL/GenBank/DDBJ databases">
        <title>Genomic Encyclopedia of Archaeal and Bacterial Type Strains, Phase II (KMG-II): from individual species to whole genera.</title>
        <authorList>
            <person name="Goeker M."/>
        </authorList>
    </citation>
    <scope>NUCLEOTIDE SEQUENCE [LARGE SCALE GENOMIC DNA]</scope>
    <source>
        <strain evidence="1 2">DSM 12408</strain>
    </source>
</reference>
<comment type="caution">
    <text evidence="1">The sequence shown here is derived from an EMBL/GenBank/DDBJ whole genome shotgun (WGS) entry which is preliminary data.</text>
</comment>
<evidence type="ECO:0000313" key="2">
    <source>
        <dbReference type="Proteomes" id="UP000248987"/>
    </source>
</evidence>
<accession>A0A327RXW9</accession>
<organism evidence="1 2">
    <name type="scientific">Gelidibacter algens</name>
    <dbReference type="NCBI Taxonomy" id="49280"/>
    <lineage>
        <taxon>Bacteria</taxon>
        <taxon>Pseudomonadati</taxon>
        <taxon>Bacteroidota</taxon>
        <taxon>Flavobacteriia</taxon>
        <taxon>Flavobacteriales</taxon>
        <taxon>Flavobacteriaceae</taxon>
        <taxon>Gelidibacter</taxon>
    </lineage>
</organism>
<dbReference type="Proteomes" id="UP000248987">
    <property type="component" value="Unassembled WGS sequence"/>
</dbReference>
<dbReference type="AlphaFoldDB" id="A0A327RXW9"/>
<evidence type="ECO:0000313" key="1">
    <source>
        <dbReference type="EMBL" id="RAJ21108.1"/>
    </source>
</evidence>
<protein>
    <submittedName>
        <fullName evidence="1">Uncharacterized protein</fullName>
    </submittedName>
</protein>
<keyword evidence="2" id="KW-1185">Reference proteome</keyword>
<name>A0A327RXW9_9FLAO</name>
<sequence>MSLKTFQQPIILSNGQIERFAFFCSQLHPQSSRTRSFLVHHISLSDKNATEISLIGNIS</sequence>
<proteinExistence type="predicted"/>